<keyword evidence="16" id="KW-1185">Reference proteome</keyword>
<keyword evidence="9 12" id="KW-0201">Cytochrome c-type biogenesis</keyword>
<reference evidence="14" key="2">
    <citation type="submission" date="2021-04" db="EMBL/GenBank/DDBJ databases">
        <authorList>
            <person name="Karlyshev A.V."/>
        </authorList>
    </citation>
    <scope>NUCLEOTIDE SEQUENCE</scope>
    <source>
        <strain evidence="14">LMG 29479</strain>
    </source>
</reference>
<dbReference type="EMBL" id="JAGQFT020000006">
    <property type="protein sequence ID" value="MBS7457554.1"/>
    <property type="molecule type" value="Genomic_DNA"/>
</dbReference>
<evidence type="ECO:0000256" key="2">
    <source>
        <dbReference type="ARBA" id="ARBA00004377"/>
    </source>
</evidence>
<feature type="transmembrane region" description="Helical" evidence="12">
    <location>
        <begin position="6"/>
        <end position="23"/>
    </location>
</feature>
<gene>
    <name evidence="14" type="primary">ccmD</name>
    <name evidence="15" type="ORF">KB893_010445</name>
    <name evidence="14" type="ORF">KB893_17700</name>
</gene>
<keyword evidence="5 12" id="KW-0813">Transport</keyword>
<evidence type="ECO:0000256" key="10">
    <source>
        <dbReference type="ARBA" id="ARBA00022989"/>
    </source>
</evidence>
<keyword evidence="11 12" id="KW-0472">Membrane</keyword>
<dbReference type="GO" id="GO:0015886">
    <property type="term" value="P:heme transport"/>
    <property type="evidence" value="ECO:0007669"/>
    <property type="project" value="InterPro"/>
</dbReference>
<feature type="compositionally biased region" description="Polar residues" evidence="13">
    <location>
        <begin position="50"/>
        <end position="61"/>
    </location>
</feature>
<keyword evidence="6 12" id="KW-1003">Cell membrane</keyword>
<dbReference type="NCBIfam" id="TIGR03141">
    <property type="entry name" value="cytochro_ccmD"/>
    <property type="match status" value="1"/>
</dbReference>
<accession>A0A8J7VWL7</accession>
<comment type="similarity">
    <text evidence="3 12">Belongs to the CcmD/CycX/HelD family.</text>
</comment>
<evidence type="ECO:0000256" key="12">
    <source>
        <dbReference type="RuleBase" id="RU363101"/>
    </source>
</evidence>
<evidence type="ECO:0000256" key="11">
    <source>
        <dbReference type="ARBA" id="ARBA00023136"/>
    </source>
</evidence>
<comment type="subcellular location">
    <subcellularLocation>
        <location evidence="2 12">Cell inner membrane</location>
        <topology evidence="2 12">Single-pass membrane protein</topology>
    </subcellularLocation>
</comment>
<dbReference type="GO" id="GO:0017004">
    <property type="term" value="P:cytochrome complex assembly"/>
    <property type="evidence" value="ECO:0007669"/>
    <property type="project" value="UniProtKB-KW"/>
</dbReference>
<dbReference type="EMBL" id="JAGQFT010000295">
    <property type="protein sequence ID" value="MBR0564317.1"/>
    <property type="molecule type" value="Genomic_DNA"/>
</dbReference>
<proteinExistence type="inferred from homology"/>
<dbReference type="Proteomes" id="UP000675747">
    <property type="component" value="Unassembled WGS sequence"/>
</dbReference>
<dbReference type="RefSeq" id="WP_211928161.1">
    <property type="nucleotide sequence ID" value="NZ_JAGQFT020000006.1"/>
</dbReference>
<evidence type="ECO:0000256" key="7">
    <source>
        <dbReference type="ARBA" id="ARBA00022519"/>
    </source>
</evidence>
<evidence type="ECO:0000256" key="5">
    <source>
        <dbReference type="ARBA" id="ARBA00022448"/>
    </source>
</evidence>
<evidence type="ECO:0000313" key="14">
    <source>
        <dbReference type="EMBL" id="MBR0564317.1"/>
    </source>
</evidence>
<evidence type="ECO:0000256" key="1">
    <source>
        <dbReference type="ARBA" id="ARBA00002442"/>
    </source>
</evidence>
<dbReference type="InterPro" id="IPR007078">
    <property type="entry name" value="Haem_export_protD_CcmD"/>
</dbReference>
<keyword evidence="7 12" id="KW-0997">Cell inner membrane</keyword>
<dbReference type="AlphaFoldDB" id="A0A8J7VWL7"/>
<dbReference type="Pfam" id="PF04995">
    <property type="entry name" value="CcmD"/>
    <property type="match status" value="1"/>
</dbReference>
<evidence type="ECO:0000313" key="16">
    <source>
        <dbReference type="Proteomes" id="UP000675747"/>
    </source>
</evidence>
<evidence type="ECO:0000256" key="6">
    <source>
        <dbReference type="ARBA" id="ARBA00022475"/>
    </source>
</evidence>
<comment type="function">
    <text evidence="1 12">Required for the export of heme to the periplasm for the biogenesis of c-type cytochromes.</text>
</comment>
<reference evidence="15 16" key="1">
    <citation type="journal article" date="2021" name="Microbiol. Resour. Announc.">
        <title>Draft Genome Sequence of Coralloluteibacterium stylophorae LMG 29479T.</title>
        <authorList>
            <person name="Karlyshev A.V."/>
            <person name="Kudryashova E.B."/>
            <person name="Ariskina E.V."/>
            <person name="Conroy A.P."/>
            <person name="Abidueva E.Y."/>
        </authorList>
    </citation>
    <scope>NUCLEOTIDE SEQUENCE [LARGE SCALE GENOMIC DNA]</scope>
    <source>
        <strain evidence="15 16">LMG 29479</strain>
    </source>
</reference>
<evidence type="ECO:0000256" key="9">
    <source>
        <dbReference type="ARBA" id="ARBA00022748"/>
    </source>
</evidence>
<feature type="region of interest" description="Disordered" evidence="13">
    <location>
        <begin position="40"/>
        <end position="61"/>
    </location>
</feature>
<evidence type="ECO:0000256" key="8">
    <source>
        <dbReference type="ARBA" id="ARBA00022692"/>
    </source>
</evidence>
<keyword evidence="10 12" id="KW-1133">Transmembrane helix</keyword>
<protein>
    <recommendedName>
        <fullName evidence="4 12">Heme exporter protein D</fullName>
    </recommendedName>
</protein>
<organism evidence="14">
    <name type="scientific">Coralloluteibacterium stylophorae</name>
    <dbReference type="NCBI Taxonomy" id="1776034"/>
    <lineage>
        <taxon>Bacteria</taxon>
        <taxon>Pseudomonadati</taxon>
        <taxon>Pseudomonadota</taxon>
        <taxon>Gammaproteobacteria</taxon>
        <taxon>Lysobacterales</taxon>
        <taxon>Lysobacteraceae</taxon>
        <taxon>Coralloluteibacterium</taxon>
    </lineage>
</organism>
<dbReference type="GO" id="GO:0005886">
    <property type="term" value="C:plasma membrane"/>
    <property type="evidence" value="ECO:0007669"/>
    <property type="project" value="UniProtKB-SubCell"/>
</dbReference>
<comment type="caution">
    <text evidence="14">The sequence shown here is derived from an EMBL/GenBank/DDBJ whole genome shotgun (WGS) entry which is preliminary data.</text>
</comment>
<evidence type="ECO:0000256" key="4">
    <source>
        <dbReference type="ARBA" id="ARBA00016461"/>
    </source>
</evidence>
<evidence type="ECO:0000256" key="13">
    <source>
        <dbReference type="SAM" id="MobiDB-lite"/>
    </source>
</evidence>
<evidence type="ECO:0000256" key="3">
    <source>
        <dbReference type="ARBA" id="ARBA00008741"/>
    </source>
</evidence>
<sequence length="61" mass="6714">MSYAGYVLASYAVFALVLLWDGLSPRIRLARTRQRIAARARRDAARRSAGTTSPSTRDTTA</sequence>
<evidence type="ECO:0000313" key="15">
    <source>
        <dbReference type="EMBL" id="MBS7457554.1"/>
    </source>
</evidence>
<keyword evidence="8 12" id="KW-0812">Transmembrane</keyword>
<name>A0A8J7VWL7_9GAMM</name>